<dbReference type="PANTHER" id="PTHR21422">
    <property type="entry name" value="RAB3 GTPASE-ACTIVATING PROTEIN CATALYTIC SUBUNIT"/>
    <property type="match status" value="1"/>
</dbReference>
<dbReference type="GO" id="GO:0005096">
    <property type="term" value="F:GTPase activator activity"/>
    <property type="evidence" value="ECO:0007669"/>
    <property type="project" value="UniProtKB-KW"/>
</dbReference>
<keyword evidence="4" id="KW-0343">GTPase activation</keyword>
<feature type="region of interest" description="Disordered" evidence="6">
    <location>
        <begin position="683"/>
        <end position="702"/>
    </location>
</feature>
<dbReference type="AlphaFoldDB" id="A0A8X7V2E6"/>
<feature type="compositionally biased region" description="Basic and acidic residues" evidence="6">
    <location>
        <begin position="504"/>
        <end position="528"/>
    </location>
</feature>
<accession>A0A8X7V2E6</accession>
<dbReference type="OrthoDB" id="17346at2759"/>
<comment type="caution">
    <text evidence="8">The sequence shown here is derived from an EMBL/GenBank/DDBJ whole genome shotgun (WGS) entry which is preliminary data.</text>
</comment>
<dbReference type="InterPro" id="IPR045700">
    <property type="entry name" value="Rab3GAP1"/>
</dbReference>
<comment type="similarity">
    <text evidence="2">Belongs to the Rab3-GAP catalytic subunit family.</text>
</comment>
<evidence type="ECO:0000259" key="7">
    <source>
        <dbReference type="Pfam" id="PF13890"/>
    </source>
</evidence>
<evidence type="ECO:0000256" key="4">
    <source>
        <dbReference type="ARBA" id="ARBA00022468"/>
    </source>
</evidence>
<evidence type="ECO:0000256" key="6">
    <source>
        <dbReference type="SAM" id="MobiDB-lite"/>
    </source>
</evidence>
<evidence type="ECO:0000256" key="1">
    <source>
        <dbReference type="ARBA" id="ARBA00004496"/>
    </source>
</evidence>
<dbReference type="InterPro" id="IPR026147">
    <property type="entry name" value="Rab3GAP1_conserved"/>
</dbReference>
<feature type="domain" description="Rab3GAP catalytic subunit conserved" evidence="7">
    <location>
        <begin position="557"/>
        <end position="714"/>
    </location>
</feature>
<comment type="subcellular location">
    <subcellularLocation>
        <location evidence="1">Cytoplasm</location>
    </subcellularLocation>
</comment>
<name>A0A8X7V2E6_BRACI</name>
<dbReference type="Proteomes" id="UP000886595">
    <property type="component" value="Unassembled WGS sequence"/>
</dbReference>
<sequence length="945" mass="106864">MASTSRTNHIEEDDDAEEEVQHFDDFTLASSWESNLSSMVSRWSQKPGGKGCYCNGRFQESFKVKHDLKNVTKSYCMEFYFQIDDNGSQQAGVDNWNTSSHDLQLCFGVKDFLLIAPQSASGVLLDTPESSKLLSSVAIALSNCASLWPAFVPVHDPSRNAYIGIQNMGTVFTRRFEADRIGSQVPVKLMHLEGLYELFVSKFVYSGVDFSMHTFKVHFTMRLTYETFTSDEEDNSDMDEFMGDKADTAEHHGSESRNKVHWDDDCPWSEWYSAEDPLRGFELVVTWADKTVENTLEMAELENASPHEAEKWILHPVLSPYLGEPSHGKRIDFSSQLLCLVDALDTSFTAQFMEDFVSAESLKTSVVIPPPTVLDRVIKDLFHEGSKLPNFTKGEHRLSRALKAAPLESLFTQFCLHSLWFGNCNIRAIAFLWIEFVREVRWCWEESQPLPKMPVDGSIDLSTCLIHQKLHLLAICIEKNREMNEEFLDCIGSDDSSDASVSVEENHKVDKRINRSSKADLQRKRDSSIAEDTSNQLRFERKTESKSSVNQIRTDAFRRGSAGPVGTMMLLKSHQRLHAPFTQDSPLMTEDMHEERLQAVEAFGDSLNVPGQLEKDILLSDMSAFKAANPDAVFEDFIRWHSPGDWESTNAEAAEPSAGSKDKWPPHGRLSKRMSDQGNLWRKSWNDAPALPADDQKPLLDPNREGEKILHYLETVRPHQLLEQMVCTAFRGAADTLNQTNFGDMRQMTSKLEQLYLIIKSTLGVLQRNNVPDREQTVKDLRRLCVAFEHVEKLVTVAASLHRKFLDASRLAQVIFSDFYGLYVPMMGINSNEEENKSSTEMELGRQEVSLRERQVVSNLFSPPSANQSWRKVLSMGNLLNGHEPILREIIFSTGDDVNNGIHYAAAADVAASGDRRGEEIETHRMYVSGTSNDLRVALSVTSCD</sequence>
<evidence type="ECO:0000256" key="3">
    <source>
        <dbReference type="ARBA" id="ARBA00015817"/>
    </source>
</evidence>
<feature type="region of interest" description="Disordered" evidence="6">
    <location>
        <begin position="645"/>
        <end position="676"/>
    </location>
</feature>
<dbReference type="GO" id="GO:0005737">
    <property type="term" value="C:cytoplasm"/>
    <property type="evidence" value="ECO:0007669"/>
    <property type="project" value="UniProtKB-SubCell"/>
</dbReference>
<dbReference type="EMBL" id="JAAMPC010000008">
    <property type="protein sequence ID" value="KAG2299714.1"/>
    <property type="molecule type" value="Genomic_DNA"/>
</dbReference>
<evidence type="ECO:0000256" key="5">
    <source>
        <dbReference type="ARBA" id="ARBA00022490"/>
    </source>
</evidence>
<dbReference type="PANTHER" id="PTHR21422:SF9">
    <property type="entry name" value="RAB3 GTPASE-ACTIVATING PROTEIN CATALYTIC SUBUNIT"/>
    <property type="match status" value="1"/>
</dbReference>
<gene>
    <name evidence="8" type="ORF">Bca52824_036186</name>
</gene>
<feature type="region of interest" description="Disordered" evidence="6">
    <location>
        <begin position="495"/>
        <end position="545"/>
    </location>
</feature>
<evidence type="ECO:0000256" key="2">
    <source>
        <dbReference type="ARBA" id="ARBA00008856"/>
    </source>
</evidence>
<keyword evidence="9" id="KW-1185">Reference proteome</keyword>
<protein>
    <recommendedName>
        <fullName evidence="3">Rab3 GTPase-activating protein catalytic subunit</fullName>
    </recommendedName>
</protein>
<evidence type="ECO:0000313" key="9">
    <source>
        <dbReference type="Proteomes" id="UP000886595"/>
    </source>
</evidence>
<dbReference type="Pfam" id="PF13890">
    <property type="entry name" value="Rab3-GTPase_cat"/>
    <property type="match status" value="1"/>
</dbReference>
<organism evidence="8 9">
    <name type="scientific">Brassica carinata</name>
    <name type="common">Ethiopian mustard</name>
    <name type="synonym">Abyssinian cabbage</name>
    <dbReference type="NCBI Taxonomy" id="52824"/>
    <lineage>
        <taxon>Eukaryota</taxon>
        <taxon>Viridiplantae</taxon>
        <taxon>Streptophyta</taxon>
        <taxon>Embryophyta</taxon>
        <taxon>Tracheophyta</taxon>
        <taxon>Spermatophyta</taxon>
        <taxon>Magnoliopsida</taxon>
        <taxon>eudicotyledons</taxon>
        <taxon>Gunneridae</taxon>
        <taxon>Pentapetalae</taxon>
        <taxon>rosids</taxon>
        <taxon>malvids</taxon>
        <taxon>Brassicales</taxon>
        <taxon>Brassicaceae</taxon>
        <taxon>Brassiceae</taxon>
        <taxon>Brassica</taxon>
    </lineage>
</organism>
<keyword evidence="5" id="KW-0963">Cytoplasm</keyword>
<evidence type="ECO:0000313" key="8">
    <source>
        <dbReference type="EMBL" id="KAG2299714.1"/>
    </source>
</evidence>
<proteinExistence type="inferred from homology"/>
<reference evidence="8 9" key="1">
    <citation type="submission" date="2020-02" db="EMBL/GenBank/DDBJ databases">
        <authorList>
            <person name="Ma Q."/>
            <person name="Huang Y."/>
            <person name="Song X."/>
            <person name="Pei D."/>
        </authorList>
    </citation>
    <scope>NUCLEOTIDE SEQUENCE [LARGE SCALE GENOMIC DNA]</scope>
    <source>
        <strain evidence="8">Sxm20200214</strain>
        <tissue evidence="8">Leaf</tissue>
    </source>
</reference>